<dbReference type="Pfam" id="PF03372">
    <property type="entry name" value="Exo_endo_phos"/>
    <property type="match status" value="1"/>
</dbReference>
<dbReference type="SUPFAM" id="SSF56219">
    <property type="entry name" value="DNase I-like"/>
    <property type="match status" value="1"/>
</dbReference>
<organism evidence="3 4">
    <name type="scientific">Luteococcus japonicus</name>
    <dbReference type="NCBI Taxonomy" id="33984"/>
    <lineage>
        <taxon>Bacteria</taxon>
        <taxon>Bacillati</taxon>
        <taxon>Actinomycetota</taxon>
        <taxon>Actinomycetes</taxon>
        <taxon>Propionibacteriales</taxon>
        <taxon>Propionibacteriaceae</taxon>
        <taxon>Luteococcus</taxon>
    </lineage>
</organism>
<dbReference type="InterPro" id="IPR051916">
    <property type="entry name" value="GPI-anchor_lipid_remodeler"/>
</dbReference>
<feature type="domain" description="Endonuclease/exonuclease/phosphatase" evidence="2">
    <location>
        <begin position="39"/>
        <end position="264"/>
    </location>
</feature>
<keyword evidence="3" id="KW-0540">Nuclease</keyword>
<dbReference type="Proteomes" id="UP000275749">
    <property type="component" value="Unassembled WGS sequence"/>
</dbReference>
<dbReference type="Gene3D" id="3.60.10.10">
    <property type="entry name" value="Endonuclease/exonuclease/phosphatase"/>
    <property type="match status" value="1"/>
</dbReference>
<sequence length="282" mass="30574">MRKILPTSLLGLALAASCVGPAVATPAKDNAAQRTVVAASYNIHHAQGADGVLDLERVATVLEGTDAQVIGLQEVDRHWGERSENVDQAKWLAERLDMFYCYTANLDNPPAEGSTQNRQYGTAILSDFPLGNCTSTPLTNHPKGEQRSLAQADLTVRGVPVRFYNTHLTHNSDEGREVQAREVNEVVAADDRPAILVGDLNARPDKPVYQSFTKHLADVWPMVGEGDGFTFDSDNPKGRIDYILVSGQITPTSMSVVPTIASDHMPIVATLDLPHPSEVRKG</sequence>
<dbReference type="GO" id="GO:0004519">
    <property type="term" value="F:endonuclease activity"/>
    <property type="evidence" value="ECO:0007669"/>
    <property type="project" value="UniProtKB-KW"/>
</dbReference>
<keyword evidence="3" id="KW-0255">Endonuclease</keyword>
<evidence type="ECO:0000259" key="2">
    <source>
        <dbReference type="Pfam" id="PF03372"/>
    </source>
</evidence>
<gene>
    <name evidence="3" type="ORF">EDD41_1555</name>
</gene>
<dbReference type="AlphaFoldDB" id="A0A3N1ZU34"/>
<dbReference type="InterPro" id="IPR036691">
    <property type="entry name" value="Endo/exonu/phosph_ase_sf"/>
</dbReference>
<dbReference type="GO" id="GO:0004527">
    <property type="term" value="F:exonuclease activity"/>
    <property type="evidence" value="ECO:0007669"/>
    <property type="project" value="UniProtKB-KW"/>
</dbReference>
<dbReference type="EMBL" id="RKHG01000001">
    <property type="protein sequence ID" value="ROR54354.1"/>
    <property type="molecule type" value="Genomic_DNA"/>
</dbReference>
<dbReference type="PANTHER" id="PTHR14859:SF15">
    <property type="entry name" value="ENDONUCLEASE_EXONUCLEASE_PHOSPHATASE DOMAIN-CONTAINING PROTEIN"/>
    <property type="match status" value="1"/>
</dbReference>
<evidence type="ECO:0000256" key="1">
    <source>
        <dbReference type="SAM" id="SignalP"/>
    </source>
</evidence>
<name>A0A3N1ZU34_9ACTN</name>
<keyword evidence="3" id="KW-0378">Hydrolase</keyword>
<dbReference type="InterPro" id="IPR005135">
    <property type="entry name" value="Endo/exonuclease/phosphatase"/>
</dbReference>
<evidence type="ECO:0000313" key="3">
    <source>
        <dbReference type="EMBL" id="ROR54354.1"/>
    </source>
</evidence>
<evidence type="ECO:0000313" key="4">
    <source>
        <dbReference type="Proteomes" id="UP000275749"/>
    </source>
</evidence>
<feature type="chain" id="PRO_5018043315" evidence="1">
    <location>
        <begin position="25"/>
        <end position="282"/>
    </location>
</feature>
<feature type="signal peptide" evidence="1">
    <location>
        <begin position="1"/>
        <end position="24"/>
    </location>
</feature>
<protein>
    <submittedName>
        <fullName evidence="3">Endonuclease/exonuclease/phosphatase family metal-dependent hydrolase</fullName>
    </submittedName>
</protein>
<dbReference type="RefSeq" id="WP_123575487.1">
    <property type="nucleotide sequence ID" value="NZ_RKHG01000001.1"/>
</dbReference>
<dbReference type="GO" id="GO:0006506">
    <property type="term" value="P:GPI anchor biosynthetic process"/>
    <property type="evidence" value="ECO:0007669"/>
    <property type="project" value="TreeGrafter"/>
</dbReference>
<keyword evidence="3" id="KW-0269">Exonuclease</keyword>
<accession>A0A3N1ZU34</accession>
<reference evidence="3 4" key="1">
    <citation type="submission" date="2018-11" db="EMBL/GenBank/DDBJ databases">
        <title>Sequencing the genomes of 1000 actinobacteria strains.</title>
        <authorList>
            <person name="Klenk H.-P."/>
        </authorList>
    </citation>
    <scope>NUCLEOTIDE SEQUENCE [LARGE SCALE GENOMIC DNA]</scope>
    <source>
        <strain evidence="3 4">DSM 10546</strain>
    </source>
</reference>
<comment type="caution">
    <text evidence="3">The sequence shown here is derived from an EMBL/GenBank/DDBJ whole genome shotgun (WGS) entry which is preliminary data.</text>
</comment>
<keyword evidence="1" id="KW-0732">Signal</keyword>
<dbReference type="PROSITE" id="PS51257">
    <property type="entry name" value="PROKAR_LIPOPROTEIN"/>
    <property type="match status" value="1"/>
</dbReference>
<dbReference type="PANTHER" id="PTHR14859">
    <property type="entry name" value="CALCOFLUOR WHITE HYPERSENSITIVE PROTEIN PRECURSOR"/>
    <property type="match status" value="1"/>
</dbReference>
<proteinExistence type="predicted"/>
<dbReference type="GO" id="GO:0016020">
    <property type="term" value="C:membrane"/>
    <property type="evidence" value="ECO:0007669"/>
    <property type="project" value="GOC"/>
</dbReference>